<feature type="region of interest" description="Disordered" evidence="5">
    <location>
        <begin position="1"/>
        <end position="65"/>
    </location>
</feature>
<gene>
    <name evidence="7" type="ORF">GXW78_15855</name>
</gene>
<keyword evidence="3 4" id="KW-0443">Lipid metabolism</keyword>
<evidence type="ECO:0000256" key="3">
    <source>
        <dbReference type="ARBA" id="ARBA00023098"/>
    </source>
</evidence>
<dbReference type="PROSITE" id="PS51635">
    <property type="entry name" value="PNPLA"/>
    <property type="match status" value="1"/>
</dbReference>
<evidence type="ECO:0000256" key="4">
    <source>
        <dbReference type="PROSITE-ProRule" id="PRU01161"/>
    </source>
</evidence>
<keyword evidence="1 4" id="KW-0378">Hydrolase</keyword>
<evidence type="ECO:0000256" key="1">
    <source>
        <dbReference type="ARBA" id="ARBA00022801"/>
    </source>
</evidence>
<sequence length="401" mass="45213">MRDPRGTAPSERPSRPRRRNHGPLRLHRAHPPAPLPRRPAAPRSPHVSDETTPAAPAVAKPPQKRRVSLALQGGGTHGAFTWGVLERLLEDERLEVDGLSGTSAGAINGAMLVQGLLEGGPEAAIAALDRFWRSIAQRLSMSPVQATPFEKLVWGHDLTWSFAYRTFDTLSRVLSPYQLNPFPIDFNPLRDALTDSIDFERLRMEAKAPRLFVSATSVRTGKPRVFTRREVTVEALLASACLPQVFKAVEIDGEPFWDGGYLGNPALWPLYDQGGPPDIVLIQLNPQFREEHPTSVSDIVNRLNEITFNGSLMAEMRAIDFVQRLLDTGRLEQPRYRRLFVHLIEDEDRLRGFKLSTKFNGDWEFLCMLRQYGREAAEAWIAEHFDKLGRESSVDIRARFL</sequence>
<protein>
    <submittedName>
        <fullName evidence="7">Patatin-like phospholipase family protein</fullName>
    </submittedName>
</protein>
<dbReference type="EMBL" id="JAAEDI010000016">
    <property type="protein sequence ID" value="MBR0651147.1"/>
    <property type="molecule type" value="Genomic_DNA"/>
</dbReference>
<dbReference type="SUPFAM" id="SSF52151">
    <property type="entry name" value="FabD/lysophospholipase-like"/>
    <property type="match status" value="1"/>
</dbReference>
<dbReference type="InterPro" id="IPR002641">
    <property type="entry name" value="PNPLA_dom"/>
</dbReference>
<feature type="short sequence motif" description="GXGXXG" evidence="4">
    <location>
        <begin position="73"/>
        <end position="78"/>
    </location>
</feature>
<keyword evidence="8" id="KW-1185">Reference proteome</keyword>
<feature type="active site" description="Proton acceptor" evidence="4">
    <location>
        <position position="258"/>
    </location>
</feature>
<dbReference type="Gene3D" id="3.40.1090.10">
    <property type="entry name" value="Cytosolic phospholipase A2 catalytic domain"/>
    <property type="match status" value="2"/>
</dbReference>
<dbReference type="InterPro" id="IPR016035">
    <property type="entry name" value="Acyl_Trfase/lysoPLipase"/>
</dbReference>
<organism evidence="7 8">
    <name type="scientific">Neoroseomonas terrae</name>
    <dbReference type="NCBI Taxonomy" id="424799"/>
    <lineage>
        <taxon>Bacteria</taxon>
        <taxon>Pseudomonadati</taxon>
        <taxon>Pseudomonadota</taxon>
        <taxon>Alphaproteobacteria</taxon>
        <taxon>Acetobacterales</taxon>
        <taxon>Acetobacteraceae</taxon>
        <taxon>Neoroseomonas</taxon>
    </lineage>
</organism>
<evidence type="ECO:0000256" key="5">
    <source>
        <dbReference type="SAM" id="MobiDB-lite"/>
    </source>
</evidence>
<evidence type="ECO:0000313" key="8">
    <source>
        <dbReference type="Proteomes" id="UP000698752"/>
    </source>
</evidence>
<dbReference type="PANTHER" id="PTHR14226">
    <property type="entry name" value="NEUROPATHY TARGET ESTERASE/SWISS CHEESE D.MELANOGASTER"/>
    <property type="match status" value="1"/>
</dbReference>
<feature type="short sequence motif" description="DGA/G" evidence="4">
    <location>
        <begin position="258"/>
        <end position="260"/>
    </location>
</feature>
<feature type="active site" description="Nucleophile" evidence="4">
    <location>
        <position position="103"/>
    </location>
</feature>
<dbReference type="InterPro" id="IPR050301">
    <property type="entry name" value="NTE"/>
</dbReference>
<proteinExistence type="predicted"/>
<keyword evidence="2 4" id="KW-0442">Lipid degradation</keyword>
<feature type="compositionally biased region" description="Basic residues" evidence="5">
    <location>
        <begin position="15"/>
        <end position="30"/>
    </location>
</feature>
<accession>A0ABS5EKL0</accession>
<name>A0ABS5EKL0_9PROT</name>
<reference evidence="8" key="1">
    <citation type="journal article" date="2021" name="Syst. Appl. Microbiol.">
        <title>Roseomonas hellenica sp. nov., isolated from roots of wild-growing Alkanna tinctoria.</title>
        <authorList>
            <person name="Rat A."/>
            <person name="Naranjo H.D."/>
            <person name="Lebbe L."/>
            <person name="Cnockaert M."/>
            <person name="Krigas N."/>
            <person name="Grigoriadou K."/>
            <person name="Maloupa E."/>
            <person name="Willems A."/>
        </authorList>
    </citation>
    <scope>NUCLEOTIDE SEQUENCE [LARGE SCALE GENOMIC DNA]</scope>
    <source>
        <strain evidence="8">LMG 31159</strain>
    </source>
</reference>
<evidence type="ECO:0000313" key="7">
    <source>
        <dbReference type="EMBL" id="MBR0651147.1"/>
    </source>
</evidence>
<evidence type="ECO:0000259" key="6">
    <source>
        <dbReference type="PROSITE" id="PS51635"/>
    </source>
</evidence>
<dbReference type="Proteomes" id="UP000698752">
    <property type="component" value="Unassembled WGS sequence"/>
</dbReference>
<dbReference type="PANTHER" id="PTHR14226:SF78">
    <property type="entry name" value="SLR0060 PROTEIN"/>
    <property type="match status" value="1"/>
</dbReference>
<feature type="domain" description="PNPLA" evidence="6">
    <location>
        <begin position="69"/>
        <end position="271"/>
    </location>
</feature>
<comment type="caution">
    <text evidence="7">The sequence shown here is derived from an EMBL/GenBank/DDBJ whole genome shotgun (WGS) entry which is preliminary data.</text>
</comment>
<dbReference type="Pfam" id="PF01734">
    <property type="entry name" value="Patatin"/>
    <property type="match status" value="1"/>
</dbReference>
<evidence type="ECO:0000256" key="2">
    <source>
        <dbReference type="ARBA" id="ARBA00022963"/>
    </source>
</evidence>
<feature type="short sequence motif" description="GXSXG" evidence="4">
    <location>
        <begin position="101"/>
        <end position="105"/>
    </location>
</feature>